<dbReference type="AlphaFoldDB" id="G8NW36"/>
<dbReference type="OrthoDB" id="9770306at2"/>
<feature type="domain" description="Cysteine-rich" evidence="1">
    <location>
        <begin position="134"/>
        <end position="218"/>
    </location>
</feature>
<dbReference type="GO" id="GO:0016491">
    <property type="term" value="F:oxidoreductase activity"/>
    <property type="evidence" value="ECO:0007669"/>
    <property type="project" value="UniProtKB-ARBA"/>
</dbReference>
<dbReference type="KEGG" id="gma:AciX8_1111"/>
<dbReference type="EMBL" id="CP003130">
    <property type="protein sequence ID" value="AEU35456.1"/>
    <property type="molecule type" value="Genomic_DNA"/>
</dbReference>
<reference evidence="2 3" key="1">
    <citation type="submission" date="2011-11" db="EMBL/GenBank/DDBJ databases">
        <title>Complete sequence of Granulicella mallensis MP5ACTX8.</title>
        <authorList>
            <consortium name="US DOE Joint Genome Institute"/>
            <person name="Lucas S."/>
            <person name="Copeland A."/>
            <person name="Lapidus A."/>
            <person name="Cheng J.-F."/>
            <person name="Goodwin L."/>
            <person name="Pitluck S."/>
            <person name="Peters L."/>
            <person name="Lu M."/>
            <person name="Detter J.C."/>
            <person name="Han C."/>
            <person name="Tapia R."/>
            <person name="Land M."/>
            <person name="Hauser L."/>
            <person name="Kyrpides N."/>
            <person name="Ivanova N."/>
            <person name="Mikhailova N."/>
            <person name="Pagani I."/>
            <person name="Rawat S."/>
            <person name="Mannisto M."/>
            <person name="Haggblom M."/>
            <person name="Woyke T."/>
        </authorList>
    </citation>
    <scope>NUCLEOTIDE SEQUENCE [LARGE SCALE GENOMIC DNA]</scope>
    <source>
        <strain evidence="3">ATCC BAA-1857 / DSM 23137 / MP5ACTX8</strain>
    </source>
</reference>
<dbReference type="Proteomes" id="UP000007113">
    <property type="component" value="Chromosome"/>
</dbReference>
<evidence type="ECO:0000259" key="1">
    <source>
        <dbReference type="Pfam" id="PF02754"/>
    </source>
</evidence>
<dbReference type="STRING" id="682795.AciX8_1111"/>
<protein>
    <recommendedName>
        <fullName evidence="1">Cysteine-rich domain-containing protein</fullName>
    </recommendedName>
</protein>
<proteinExistence type="predicted"/>
<dbReference type="PANTHER" id="PTHR30296">
    <property type="entry name" value="UNCHARACTERIZED PROTEIN YKGE"/>
    <property type="match status" value="1"/>
</dbReference>
<organism evidence="2 3">
    <name type="scientific">Granulicella mallensis (strain ATCC BAA-1857 / DSM 23137 / MP5ACTX8)</name>
    <dbReference type="NCBI Taxonomy" id="682795"/>
    <lineage>
        <taxon>Bacteria</taxon>
        <taxon>Pseudomonadati</taxon>
        <taxon>Acidobacteriota</taxon>
        <taxon>Terriglobia</taxon>
        <taxon>Terriglobales</taxon>
        <taxon>Acidobacteriaceae</taxon>
        <taxon>Granulicella</taxon>
    </lineage>
</organism>
<dbReference type="eggNOG" id="COG0247">
    <property type="taxonomic scope" value="Bacteria"/>
</dbReference>
<feature type="domain" description="Cysteine-rich" evidence="1">
    <location>
        <begin position="3"/>
        <end position="84"/>
    </location>
</feature>
<gene>
    <name evidence="2" type="ordered locus">AciX8_1111</name>
</gene>
<dbReference type="HOGENOM" id="CLU_023081_1_1_0"/>
<dbReference type="RefSeq" id="WP_014264336.1">
    <property type="nucleotide sequence ID" value="NC_016631.1"/>
</dbReference>
<evidence type="ECO:0000313" key="2">
    <source>
        <dbReference type="EMBL" id="AEU35456.1"/>
    </source>
</evidence>
<evidence type="ECO:0000313" key="3">
    <source>
        <dbReference type="Proteomes" id="UP000007113"/>
    </source>
</evidence>
<dbReference type="GO" id="GO:0005829">
    <property type="term" value="C:cytosol"/>
    <property type="evidence" value="ECO:0007669"/>
    <property type="project" value="TreeGrafter"/>
</dbReference>
<keyword evidence="3" id="KW-1185">Reference proteome</keyword>
<sequence length="251" mass="27780">MRIALFVACYNDTLFPQTGIAVTRVIERLGHTVEFPVQQTCCGQMHYNTGYHREAVPLVRRFVEMFRDAEAVCVPSASCVAMMREHYVMMAEAENDPAFLTDVHSLLPRVFEFSELLVNRLGIEDVGATFPHSVTYHPSCHSLRMLHVGDAPVKLLRSVRDLKLLELPNKEQCCGFGGTFAVKNPDVSVAMLTEKDACVVQTGAEIVTALDNSCLMQIYGGLHRSGSKVRTMHLAEILESIEPIEPTGGLA</sequence>
<dbReference type="Pfam" id="PF02754">
    <property type="entry name" value="CCG"/>
    <property type="match status" value="2"/>
</dbReference>
<dbReference type="PANTHER" id="PTHR30296:SF0">
    <property type="entry name" value="LACTATE UTILIZATION PROTEIN A"/>
    <property type="match status" value="1"/>
</dbReference>
<accession>G8NW36</accession>
<name>G8NW36_GRAMM</name>
<dbReference type="InterPro" id="IPR004017">
    <property type="entry name" value="Cys_rich_dom"/>
</dbReference>